<keyword evidence="2" id="KW-1185">Reference proteome</keyword>
<dbReference type="AlphaFoldDB" id="A0A4U7BUI5"/>
<reference evidence="1 2" key="1">
    <citation type="submission" date="2018-05" db="EMBL/GenBank/DDBJ databases">
        <title>Novel Campyloabacter and Helicobacter Species and Strains.</title>
        <authorList>
            <person name="Mannion A.J."/>
            <person name="Shen Z."/>
            <person name="Fox J.G."/>
        </authorList>
    </citation>
    <scope>NUCLEOTIDE SEQUENCE [LARGE SCALE GENOMIC DNA]</scope>
    <source>
        <strain evidence="2">MIT17-664</strain>
    </source>
</reference>
<protein>
    <submittedName>
        <fullName evidence="1">Sugar transferase</fullName>
    </submittedName>
</protein>
<dbReference type="GO" id="GO:0016740">
    <property type="term" value="F:transferase activity"/>
    <property type="evidence" value="ECO:0007669"/>
    <property type="project" value="UniProtKB-KW"/>
</dbReference>
<dbReference type="RefSeq" id="WP_137619892.1">
    <property type="nucleotide sequence ID" value="NZ_NXLZ01000001.1"/>
</dbReference>
<name>A0A4U7BUI5_9BACT</name>
<accession>A0A4U7BUI5</accession>
<sequence length="33" mass="3796">MQNPNSASERIKNHLAYKFSQAMIEFDKNGRGI</sequence>
<dbReference type="EMBL" id="NXLZ01000001">
    <property type="protein sequence ID" value="TKX32037.1"/>
    <property type="molecule type" value="Genomic_DNA"/>
</dbReference>
<organism evidence="1 2">
    <name type="scientific">Campylobacter estrildidarum</name>
    <dbReference type="NCBI Taxonomy" id="2510189"/>
    <lineage>
        <taxon>Bacteria</taxon>
        <taxon>Pseudomonadati</taxon>
        <taxon>Campylobacterota</taxon>
        <taxon>Epsilonproteobacteria</taxon>
        <taxon>Campylobacterales</taxon>
        <taxon>Campylobacteraceae</taxon>
        <taxon>Campylobacter</taxon>
    </lineage>
</organism>
<gene>
    <name evidence="1" type="ORF">CQA69_00545</name>
</gene>
<evidence type="ECO:0000313" key="2">
    <source>
        <dbReference type="Proteomes" id="UP000308838"/>
    </source>
</evidence>
<dbReference type="OrthoDB" id="5360960at2"/>
<proteinExistence type="predicted"/>
<dbReference type="Proteomes" id="UP000308838">
    <property type="component" value="Unassembled WGS sequence"/>
</dbReference>
<keyword evidence="1" id="KW-0808">Transferase</keyword>
<comment type="caution">
    <text evidence="1">The sequence shown here is derived from an EMBL/GenBank/DDBJ whole genome shotgun (WGS) entry which is preliminary data.</text>
</comment>
<evidence type="ECO:0000313" key="1">
    <source>
        <dbReference type="EMBL" id="TKX32037.1"/>
    </source>
</evidence>